<evidence type="ECO:0000256" key="2">
    <source>
        <dbReference type="ARBA" id="ARBA00011571"/>
    </source>
</evidence>
<name>A0AAV7WP08_PLEWA</name>
<dbReference type="PANTHER" id="PTHR23349">
    <property type="entry name" value="BASIC HELIX-LOOP-HELIX TRANSCRIPTION FACTOR, TWIST"/>
    <property type="match status" value="1"/>
</dbReference>
<organism evidence="12 13">
    <name type="scientific">Pleurodeles waltl</name>
    <name type="common">Iberian ribbed newt</name>
    <dbReference type="NCBI Taxonomy" id="8319"/>
    <lineage>
        <taxon>Eukaryota</taxon>
        <taxon>Metazoa</taxon>
        <taxon>Chordata</taxon>
        <taxon>Craniata</taxon>
        <taxon>Vertebrata</taxon>
        <taxon>Euteleostomi</taxon>
        <taxon>Amphibia</taxon>
        <taxon>Batrachia</taxon>
        <taxon>Caudata</taxon>
        <taxon>Salamandroidea</taxon>
        <taxon>Salamandridae</taxon>
        <taxon>Pleurodelinae</taxon>
        <taxon>Pleurodeles</taxon>
    </lineage>
</organism>
<dbReference type="Gene3D" id="4.10.280.10">
    <property type="entry name" value="Helix-loop-helix DNA-binding domain"/>
    <property type="match status" value="1"/>
</dbReference>
<dbReference type="GO" id="GO:0000977">
    <property type="term" value="F:RNA polymerase II transcription regulatory region sequence-specific DNA binding"/>
    <property type="evidence" value="ECO:0007669"/>
    <property type="project" value="TreeGrafter"/>
</dbReference>
<dbReference type="SMART" id="SM00353">
    <property type="entry name" value="HLH"/>
    <property type="match status" value="1"/>
</dbReference>
<feature type="domain" description="BHLH" evidence="11">
    <location>
        <begin position="268"/>
        <end position="320"/>
    </location>
</feature>
<evidence type="ECO:0000256" key="7">
    <source>
        <dbReference type="ARBA" id="ARBA00023242"/>
    </source>
</evidence>
<dbReference type="GO" id="GO:0005634">
    <property type="term" value="C:nucleus"/>
    <property type="evidence" value="ECO:0007669"/>
    <property type="project" value="UniProtKB-SubCell"/>
</dbReference>
<dbReference type="Proteomes" id="UP001066276">
    <property type="component" value="Chromosome 1_1"/>
</dbReference>
<feature type="compositionally biased region" description="Basic and acidic residues" evidence="10">
    <location>
        <begin position="343"/>
        <end position="355"/>
    </location>
</feature>
<dbReference type="GO" id="GO:0007507">
    <property type="term" value="P:heart development"/>
    <property type="evidence" value="ECO:0007669"/>
    <property type="project" value="TreeGrafter"/>
</dbReference>
<comment type="subunit">
    <text evidence="2">Efficient DNA binding requires dimerization with another bHLH protein.</text>
</comment>
<keyword evidence="13" id="KW-1185">Reference proteome</keyword>
<reference evidence="12" key="1">
    <citation type="journal article" date="2022" name="bioRxiv">
        <title>Sequencing and chromosome-scale assembly of the giantPleurodeles waltlgenome.</title>
        <authorList>
            <person name="Brown T."/>
            <person name="Elewa A."/>
            <person name="Iarovenko S."/>
            <person name="Subramanian E."/>
            <person name="Araus A.J."/>
            <person name="Petzold A."/>
            <person name="Susuki M."/>
            <person name="Suzuki K.-i.T."/>
            <person name="Hayashi T."/>
            <person name="Toyoda A."/>
            <person name="Oliveira C."/>
            <person name="Osipova E."/>
            <person name="Leigh N.D."/>
            <person name="Simon A."/>
            <person name="Yun M.H."/>
        </authorList>
    </citation>
    <scope>NUCLEOTIDE SEQUENCE</scope>
    <source>
        <strain evidence="12">20211129_DDA</strain>
        <tissue evidence="12">Liver</tissue>
    </source>
</reference>
<dbReference type="InterPro" id="IPR050283">
    <property type="entry name" value="E-box_TF_Regulators"/>
</dbReference>
<evidence type="ECO:0000256" key="1">
    <source>
        <dbReference type="ARBA" id="ARBA00004123"/>
    </source>
</evidence>
<evidence type="ECO:0000256" key="10">
    <source>
        <dbReference type="SAM" id="MobiDB-lite"/>
    </source>
</evidence>
<sequence length="385" mass="41736">MSFGIFYSQTNCESNKVRSLLLADQLLQSGRKLKGQPRQQFLSEQQLAESVSDALLPRSPMISPQISLLKAKRLERVAEIDQSRVCAGAAWAVPPPWTSELQPAEATQRGASVGALGSQARRWWCRGGRRTTFTPPGEQRGAGAAAYGELETALRTEGAPLGGGRRGGSWESPDMSLVGGFPHHHHPAVHHHHEGYPFSAAGAAGRCHEEGPYFHGWLIGHPELSPPDYGQGAPYSPEYGGGGGGLELCGPGGPAGGGVGLLGSRPVKRRGTANRKERRRTQSINSAFAELRECIPNVPADTKLSKIKTLRLATSYIAYLMDLLAKDEQSEAEAFRADLKRADGKEDKRKKELNELLKSTVGSNDKKTKGRTGWPQHVWALELKQ</sequence>
<evidence type="ECO:0000313" key="13">
    <source>
        <dbReference type="Proteomes" id="UP001066276"/>
    </source>
</evidence>
<dbReference type="AlphaFoldDB" id="A0AAV7WP08"/>
<evidence type="ECO:0000256" key="3">
    <source>
        <dbReference type="ARBA" id="ARBA00022473"/>
    </source>
</evidence>
<comment type="subcellular location">
    <subcellularLocation>
        <location evidence="1">Nucleus</location>
    </subcellularLocation>
</comment>
<dbReference type="PROSITE" id="PS50888">
    <property type="entry name" value="BHLH"/>
    <property type="match status" value="1"/>
</dbReference>
<dbReference type="InterPro" id="IPR036638">
    <property type="entry name" value="HLH_DNA-bd_sf"/>
</dbReference>
<feature type="region of interest" description="Disordered" evidence="10">
    <location>
        <begin position="343"/>
        <end position="372"/>
    </location>
</feature>
<keyword evidence="5" id="KW-0238">DNA-binding</keyword>
<evidence type="ECO:0000256" key="8">
    <source>
        <dbReference type="ARBA" id="ARBA00040826"/>
    </source>
</evidence>
<keyword evidence="7" id="KW-0539">Nucleus</keyword>
<dbReference type="FunFam" id="4.10.280.10:FF:000010">
    <property type="entry name" value="Scleraxis bHLH transcription factor"/>
    <property type="match status" value="1"/>
</dbReference>
<protein>
    <recommendedName>
        <fullName evidence="8">Heart- and neural crest derivatives-expressed protein 2</fullName>
    </recommendedName>
    <alternativeName>
        <fullName evidence="9">Deciduum, heart, autonomic nervous system and neural crest derivatives-expressed protein 2</fullName>
    </alternativeName>
</protein>
<feature type="compositionally biased region" description="Basic residues" evidence="10">
    <location>
        <begin position="266"/>
        <end position="281"/>
    </location>
</feature>
<dbReference type="GO" id="GO:0000981">
    <property type="term" value="F:DNA-binding transcription factor activity, RNA polymerase II-specific"/>
    <property type="evidence" value="ECO:0007669"/>
    <property type="project" value="TreeGrafter"/>
</dbReference>
<keyword evidence="3" id="KW-0217">Developmental protein</keyword>
<keyword evidence="6" id="KW-0804">Transcription</keyword>
<dbReference type="SUPFAM" id="SSF47459">
    <property type="entry name" value="HLH, helix-loop-helix DNA-binding domain"/>
    <property type="match status" value="1"/>
</dbReference>
<evidence type="ECO:0000256" key="5">
    <source>
        <dbReference type="ARBA" id="ARBA00023125"/>
    </source>
</evidence>
<accession>A0AAV7WP08</accession>
<evidence type="ECO:0000256" key="6">
    <source>
        <dbReference type="ARBA" id="ARBA00023163"/>
    </source>
</evidence>
<dbReference type="GO" id="GO:0046983">
    <property type="term" value="F:protein dimerization activity"/>
    <property type="evidence" value="ECO:0007669"/>
    <property type="project" value="InterPro"/>
</dbReference>
<dbReference type="Pfam" id="PF00010">
    <property type="entry name" value="HLH"/>
    <property type="match status" value="1"/>
</dbReference>
<keyword evidence="4" id="KW-0805">Transcription regulation</keyword>
<evidence type="ECO:0000256" key="4">
    <source>
        <dbReference type="ARBA" id="ARBA00023015"/>
    </source>
</evidence>
<dbReference type="PANTHER" id="PTHR23349:SF41">
    <property type="entry name" value="HEART- AND NEURAL CREST DERIVATIVES-EXPRESSED PROTEIN 2"/>
    <property type="match status" value="1"/>
</dbReference>
<gene>
    <name evidence="12" type="ORF">NDU88_003415</name>
</gene>
<dbReference type="EMBL" id="JANPWB010000001">
    <property type="protein sequence ID" value="KAJ1215808.1"/>
    <property type="molecule type" value="Genomic_DNA"/>
</dbReference>
<feature type="region of interest" description="Disordered" evidence="10">
    <location>
        <begin position="257"/>
        <end position="283"/>
    </location>
</feature>
<comment type="caution">
    <text evidence="12">The sequence shown here is derived from an EMBL/GenBank/DDBJ whole genome shotgun (WGS) entry which is preliminary data.</text>
</comment>
<evidence type="ECO:0000256" key="9">
    <source>
        <dbReference type="ARBA" id="ARBA00042103"/>
    </source>
</evidence>
<proteinExistence type="predicted"/>
<evidence type="ECO:0000313" key="12">
    <source>
        <dbReference type="EMBL" id="KAJ1215808.1"/>
    </source>
</evidence>
<evidence type="ECO:0000259" key="11">
    <source>
        <dbReference type="PROSITE" id="PS50888"/>
    </source>
</evidence>
<dbReference type="CDD" id="cd11471">
    <property type="entry name" value="bHLH_TS_HAND2"/>
    <property type="match status" value="1"/>
</dbReference>
<dbReference type="InterPro" id="IPR011598">
    <property type="entry name" value="bHLH_dom"/>
</dbReference>